<evidence type="ECO:0000313" key="2">
    <source>
        <dbReference type="Proteomes" id="UP000248536"/>
    </source>
</evidence>
<sequence length="145" mass="16056">MKKPIIFCLIIFLASCKAYDVKQTEPITLKKGIEDIIEALNHAGDLETTKYNGLVPSEFTVELNLTTSEKGTQNASLEIAPASVIPKIGAGWSAEVNNSSGNKLTIKFRSILFAKKDEFMSSRSPDSIVQFYRLLKDLNWNATVN</sequence>
<name>A0A2Z4LPC1_9FLAO</name>
<dbReference type="KEGG" id="spon:HME9304_00604"/>
<evidence type="ECO:0000313" key="1">
    <source>
        <dbReference type="EMBL" id="AWX43613.1"/>
    </source>
</evidence>
<gene>
    <name evidence="1" type="ORF">HME9304_00604</name>
</gene>
<dbReference type="Proteomes" id="UP000248536">
    <property type="component" value="Chromosome"/>
</dbReference>
<dbReference type="AlphaFoldDB" id="A0A2Z4LPC1"/>
<dbReference type="EMBL" id="CP030104">
    <property type="protein sequence ID" value="AWX43613.1"/>
    <property type="molecule type" value="Genomic_DNA"/>
</dbReference>
<accession>A0A2Z4LPC1</accession>
<proteinExistence type="predicted"/>
<dbReference type="RefSeq" id="WP_112377176.1">
    <property type="nucleotide sequence ID" value="NZ_CP030104.1"/>
</dbReference>
<protein>
    <submittedName>
        <fullName evidence="1">Uncharacterized protein</fullName>
    </submittedName>
</protein>
<dbReference type="OrthoDB" id="9833496at2"/>
<organism evidence="1 2">
    <name type="scientific">Flagellimonas maritima</name>
    <dbReference type="NCBI Taxonomy" id="1383885"/>
    <lineage>
        <taxon>Bacteria</taxon>
        <taxon>Pseudomonadati</taxon>
        <taxon>Bacteroidota</taxon>
        <taxon>Flavobacteriia</taxon>
        <taxon>Flavobacteriales</taxon>
        <taxon>Flavobacteriaceae</taxon>
        <taxon>Flagellimonas</taxon>
    </lineage>
</organism>
<keyword evidence="2" id="KW-1185">Reference proteome</keyword>
<reference evidence="1 2" key="1">
    <citation type="submission" date="2018-06" db="EMBL/GenBank/DDBJ databases">
        <title>Spongiibacterium sp. HME9304 Genome sequencing and assembly.</title>
        <authorList>
            <person name="Kang H."/>
            <person name="Kim H."/>
            <person name="Joh K."/>
        </authorList>
    </citation>
    <scope>NUCLEOTIDE SEQUENCE [LARGE SCALE GENOMIC DNA]</scope>
    <source>
        <strain evidence="1 2">HME9304</strain>
    </source>
</reference>
<dbReference type="PROSITE" id="PS51257">
    <property type="entry name" value="PROKAR_LIPOPROTEIN"/>
    <property type="match status" value="1"/>
</dbReference>